<organism evidence="1">
    <name type="scientific">Petromyzon marinus</name>
    <name type="common">Sea lamprey</name>
    <dbReference type="NCBI Taxonomy" id="7757"/>
    <lineage>
        <taxon>Eukaryota</taxon>
        <taxon>Metazoa</taxon>
        <taxon>Chordata</taxon>
        <taxon>Craniata</taxon>
        <taxon>Vertebrata</taxon>
        <taxon>Cyclostomata</taxon>
        <taxon>Hyperoartia</taxon>
        <taxon>Petromyzontiformes</taxon>
        <taxon>Petromyzontidae</taxon>
        <taxon>Petromyzon</taxon>
    </lineage>
</organism>
<dbReference type="Pfam" id="PF01803">
    <property type="entry name" value="LIM_bind"/>
    <property type="match status" value="1"/>
</dbReference>
<sequence length="82" mass="9647">SSLLPPRPRFSQVCTEGRLILEFAFDDMMRIRSWHFTIRQHRELIPRSLLAVHAQDPSMLEQLSKNITRNGLTNITLNYLRV</sequence>
<reference evidence="1" key="2">
    <citation type="submission" date="2025-09" db="UniProtKB">
        <authorList>
            <consortium name="Ensembl"/>
        </authorList>
    </citation>
    <scope>IDENTIFICATION</scope>
</reference>
<proteinExistence type="predicted"/>
<dbReference type="AlphaFoldDB" id="S4RII8"/>
<protein>
    <recommendedName>
        <fullName evidence="2">LIM interaction domain-containing protein</fullName>
    </recommendedName>
</protein>
<dbReference type="STRING" id="7757.ENSPMAP00000005020"/>
<name>S4RII8_PETMA</name>
<evidence type="ECO:0000313" key="1">
    <source>
        <dbReference type="Ensembl" id="ENSPMAP00000005020.1"/>
    </source>
</evidence>
<evidence type="ECO:0008006" key="2">
    <source>
        <dbReference type="Google" id="ProtNLM"/>
    </source>
</evidence>
<dbReference type="Ensembl" id="ENSPMAT00000005039.1">
    <property type="protein sequence ID" value="ENSPMAP00000005020.1"/>
    <property type="gene ID" value="ENSPMAG00000004584.1"/>
</dbReference>
<accession>S4RII8</accession>
<dbReference type="GeneTree" id="ENSGT00390000005639"/>
<dbReference type="PANTHER" id="PTHR10378">
    <property type="entry name" value="LIM DOMAIN-BINDING PROTEIN"/>
    <property type="match status" value="1"/>
</dbReference>
<dbReference type="InterPro" id="IPR029005">
    <property type="entry name" value="LIM-bd/SEUSS"/>
</dbReference>
<reference evidence="1" key="1">
    <citation type="submission" date="2025-08" db="UniProtKB">
        <authorList>
            <consortium name="Ensembl"/>
        </authorList>
    </citation>
    <scope>IDENTIFICATION</scope>
</reference>
<dbReference type="HOGENOM" id="CLU_133577_1_0_1"/>